<keyword evidence="2" id="KW-1185">Reference proteome</keyword>
<dbReference type="EMBL" id="JAEUWV010000020">
    <property type="protein sequence ID" value="MCO6395276.1"/>
    <property type="molecule type" value="Genomic_DNA"/>
</dbReference>
<protein>
    <recommendedName>
        <fullName evidence="3">Lipoprotein</fullName>
    </recommendedName>
</protein>
<organism evidence="1 2">
    <name type="scientific">Corynebacterium lipophilum</name>
    <dbReference type="NCBI Taxonomy" id="2804918"/>
    <lineage>
        <taxon>Bacteria</taxon>
        <taxon>Bacillati</taxon>
        <taxon>Actinomycetota</taxon>
        <taxon>Actinomycetes</taxon>
        <taxon>Mycobacteriales</taxon>
        <taxon>Corynebacteriaceae</taxon>
        <taxon>Corynebacterium</taxon>
    </lineage>
</organism>
<dbReference type="PROSITE" id="PS51257">
    <property type="entry name" value="PROKAR_LIPOPROTEIN"/>
    <property type="match status" value="1"/>
</dbReference>
<dbReference type="RefSeq" id="WP_143110614.1">
    <property type="nucleotide sequence ID" value="NZ_JAEUWV010000020.1"/>
</dbReference>
<gene>
    <name evidence="1" type="ORF">JMN37_09905</name>
</gene>
<evidence type="ECO:0000313" key="2">
    <source>
        <dbReference type="Proteomes" id="UP001205920"/>
    </source>
</evidence>
<comment type="caution">
    <text evidence="1">The sequence shown here is derived from an EMBL/GenBank/DDBJ whole genome shotgun (WGS) entry which is preliminary data.</text>
</comment>
<reference evidence="1 2" key="1">
    <citation type="submission" date="2021-01" db="EMBL/GenBank/DDBJ databases">
        <title>Identification and Characterization of Corynebacterium sp.</title>
        <authorList>
            <person name="Luo Q."/>
            <person name="Qu P."/>
            <person name="Chen Q."/>
        </authorList>
    </citation>
    <scope>NUCLEOTIDE SEQUENCE [LARGE SCALE GENOMIC DNA]</scope>
    <source>
        <strain evidence="1 2">MC-18</strain>
    </source>
</reference>
<sequence>MNKMRISAVIALGAALVACDDEPADISAGFYEPEHGLYCAVDTAEEMLDCTMQLVDAPDAQYPNEYSGEPTNWLYFDPVLGFVPSHDVGATYPEHGHELQPDEHPRWRDWAVTHNGDGGVIVAKGAHWFNVKHGELTLSTPPLKDPEHVSAGQNARIGDYCGTVQAAICGEGLDVIAIEEGTDCEAATTAIGTFVSPDGVTMTGWECDRSGYGPWSSRDHDGMPVCRDITGDAGAVQLAKWTG</sequence>
<evidence type="ECO:0008006" key="3">
    <source>
        <dbReference type="Google" id="ProtNLM"/>
    </source>
</evidence>
<evidence type="ECO:0000313" key="1">
    <source>
        <dbReference type="EMBL" id="MCO6395276.1"/>
    </source>
</evidence>
<proteinExistence type="predicted"/>
<dbReference type="Proteomes" id="UP001205920">
    <property type="component" value="Unassembled WGS sequence"/>
</dbReference>
<name>A0AAW5HZV2_9CORY</name>
<accession>A0AAW5HZV2</accession>
<dbReference type="AlphaFoldDB" id="A0AAW5HZV2"/>